<dbReference type="Gene3D" id="2.60.200.40">
    <property type="match status" value="1"/>
</dbReference>
<accession>A0A7U4M1F3</accession>
<dbReference type="InterPro" id="IPR017438">
    <property type="entry name" value="ATP-NAD_kinase_N"/>
</dbReference>
<dbReference type="AlphaFoldDB" id="A0A7U4M1F3"/>
<evidence type="ECO:0000256" key="1">
    <source>
        <dbReference type="SAM" id="Phobius"/>
    </source>
</evidence>
<dbReference type="RefSeq" id="WP_046551199.1">
    <property type="nucleotide sequence ID" value="NZ_CP011308.1"/>
</dbReference>
<dbReference type="EMBL" id="CP011308">
    <property type="protein sequence ID" value="AKF25118.1"/>
    <property type="molecule type" value="Genomic_DNA"/>
</dbReference>
<keyword evidence="4" id="KW-1185">Reference proteome</keyword>
<dbReference type="InterPro" id="IPR016064">
    <property type="entry name" value="NAD/diacylglycerol_kinase_sf"/>
</dbReference>
<reference evidence="4" key="2">
    <citation type="journal article" date="2017" name="Stand. Genomic Sci.">
        <title>Complete genome sequence of the sulfur-oxidizing chemolithoautotrophic Sulfurovum lithotrophicum 42BKTT.</title>
        <authorList>
            <person name="Jeon W."/>
            <person name="Priscilla L."/>
            <person name="Park G."/>
            <person name="Lee H."/>
            <person name="Lee N."/>
            <person name="Lee D."/>
            <person name="Kwon H."/>
            <person name="Ahn I."/>
            <person name="Lee C."/>
            <person name="Lee H."/>
            <person name="Ahn J."/>
        </authorList>
    </citation>
    <scope>NUCLEOTIDE SEQUENCE [LARGE SCALE GENOMIC DNA]</scope>
    <source>
        <strain evidence="4">ATCC BAA-797 / 42BKT</strain>
    </source>
</reference>
<protein>
    <recommendedName>
        <fullName evidence="2">DAGKc domain-containing protein</fullName>
    </recommendedName>
</protein>
<feature type="domain" description="DAGKc" evidence="2">
    <location>
        <begin position="40"/>
        <end position="101"/>
    </location>
</feature>
<organism evidence="3 4">
    <name type="scientific">Sulfurovum lithotrophicum</name>
    <dbReference type="NCBI Taxonomy" id="206403"/>
    <lineage>
        <taxon>Bacteria</taxon>
        <taxon>Pseudomonadati</taxon>
        <taxon>Campylobacterota</taxon>
        <taxon>Epsilonproteobacteria</taxon>
        <taxon>Campylobacterales</taxon>
        <taxon>Sulfurovaceae</taxon>
        <taxon>Sulfurovum</taxon>
    </lineage>
</organism>
<dbReference type="Gene3D" id="3.40.50.10330">
    <property type="entry name" value="Probable inorganic polyphosphate/atp-NAD kinase, domain 1"/>
    <property type="match status" value="1"/>
</dbReference>
<dbReference type="KEGG" id="slh:YH65_06710"/>
<dbReference type="OrthoDB" id="9815110at2"/>
<sequence>MPANTKGTMKILSIGKTLSHEDLAITSVSSSSLPEIHNIQTYDYVIINGGDGTIRRVLNQLHNLSRMPTFILNPTGSFNVVAKIHRAPKIGSVLDSLAKGERPKTQKHHLFKMNDELFLFSAGNMGDLQHIFLSETLRFGWLKHGIAKYILAVIFLFPVHVIMTPFMLMSSTRFFIFTPLRFIKKFGSFYGEVHEVDLDLDNDYNMIELDGDIVNVKGRHLRIRQAGNVRVVTKQ</sequence>
<dbReference type="GO" id="GO:0016301">
    <property type="term" value="F:kinase activity"/>
    <property type="evidence" value="ECO:0007669"/>
    <property type="project" value="InterPro"/>
</dbReference>
<reference evidence="3 4" key="1">
    <citation type="submission" date="2015-04" db="EMBL/GenBank/DDBJ databases">
        <title>Complete genome sequence of Sulfurovum lithotrophicum ATCC BAA-797T.</title>
        <authorList>
            <person name="Ahn J."/>
            <person name="Park G."/>
            <person name="Jeon W."/>
            <person name="Jang Y."/>
            <person name="Jang M."/>
            <person name="Lee H."/>
            <person name="Lee H."/>
        </authorList>
    </citation>
    <scope>NUCLEOTIDE SEQUENCE [LARGE SCALE GENOMIC DNA]</scope>
    <source>
        <strain evidence="4">ATCC BAA-797 / 42BKT</strain>
    </source>
</reference>
<evidence type="ECO:0000313" key="3">
    <source>
        <dbReference type="EMBL" id="AKF25118.1"/>
    </source>
</evidence>
<dbReference type="Proteomes" id="UP000034444">
    <property type="component" value="Chromosome"/>
</dbReference>
<name>A0A7U4M1F3_9BACT</name>
<keyword evidence="1" id="KW-1133">Transmembrane helix</keyword>
<evidence type="ECO:0000313" key="4">
    <source>
        <dbReference type="Proteomes" id="UP000034444"/>
    </source>
</evidence>
<gene>
    <name evidence="3" type="ORF">YH65_06710</name>
</gene>
<dbReference type="SUPFAM" id="SSF111331">
    <property type="entry name" value="NAD kinase/diacylglycerol kinase-like"/>
    <property type="match status" value="1"/>
</dbReference>
<keyword evidence="1" id="KW-0472">Membrane</keyword>
<feature type="transmembrane region" description="Helical" evidence="1">
    <location>
        <begin position="146"/>
        <end position="168"/>
    </location>
</feature>
<keyword evidence="1" id="KW-0812">Transmembrane</keyword>
<dbReference type="Pfam" id="PF00781">
    <property type="entry name" value="DAGK_cat"/>
    <property type="match status" value="1"/>
</dbReference>
<evidence type="ECO:0000259" key="2">
    <source>
        <dbReference type="Pfam" id="PF00781"/>
    </source>
</evidence>
<proteinExistence type="predicted"/>
<dbReference type="InterPro" id="IPR001206">
    <property type="entry name" value="Diacylglycerol_kinase_cat_dom"/>
</dbReference>